<dbReference type="RefSeq" id="WP_034922759.1">
    <property type="nucleotide sequence ID" value="NZ_JDSS02000015.1"/>
</dbReference>
<organism evidence="2 3">
    <name type="scientific">Candidatus Accumulibacter vicinus</name>
    <dbReference type="NCBI Taxonomy" id="2954382"/>
    <lineage>
        <taxon>Bacteria</taxon>
        <taxon>Pseudomonadati</taxon>
        <taxon>Pseudomonadota</taxon>
        <taxon>Betaproteobacteria</taxon>
        <taxon>Candidatus Accumulibacter</taxon>
    </lineage>
</organism>
<dbReference type="InterPro" id="IPR000257">
    <property type="entry name" value="Uroporphyrinogen_deCOase"/>
</dbReference>
<dbReference type="Pfam" id="PF01208">
    <property type="entry name" value="URO-D"/>
    <property type="match status" value="1"/>
</dbReference>
<sequence length="341" mass="37371">MNSIQRLQCLMAGEMADRRMFTMPLSQYGAALTGCSLEEHYNDPAAYARGQTAVRETFAPDILFGPLIVAAIGEAFGSKARYFDKGPPVVSTPAIEVASEWNGLPFPDPDRHPRLSYLREALRRVVAEHGREVPVAVLLVAPIDIPGLVMGLDAWLETLLFDRPAAEAIMRRVTPFAAELANRCFADGAAFVVWTIGFASPGFVTREILQEFSRPVLVDTLARVHGPVVLHHLEFPLVANLDVLSGLPSVAGFVLAQGDNLKRARRLLGADSILLSGPASPWMRRAAAADVEAVCRKTLENRRDDPRFILASCKGDMYIDTPPANIHAFRKSVEEFAGDRR</sequence>
<dbReference type="Gene3D" id="3.20.20.210">
    <property type="match status" value="1"/>
</dbReference>
<dbReference type="GO" id="GO:0032259">
    <property type="term" value="P:methylation"/>
    <property type="evidence" value="ECO:0007669"/>
    <property type="project" value="UniProtKB-KW"/>
</dbReference>
<evidence type="ECO:0000313" key="3">
    <source>
        <dbReference type="Proteomes" id="UP000019812"/>
    </source>
</evidence>
<keyword evidence="2" id="KW-0808">Transferase</keyword>
<dbReference type="InterPro" id="IPR052024">
    <property type="entry name" value="Methanogen_methyltrans"/>
</dbReference>
<dbReference type="PANTHER" id="PTHR47099">
    <property type="entry name" value="METHYLCOBAMIDE:COM METHYLTRANSFERASE MTBA"/>
    <property type="match status" value="1"/>
</dbReference>
<dbReference type="GO" id="GO:0008168">
    <property type="term" value="F:methyltransferase activity"/>
    <property type="evidence" value="ECO:0007669"/>
    <property type="project" value="UniProtKB-KW"/>
</dbReference>
<evidence type="ECO:0000259" key="1">
    <source>
        <dbReference type="Pfam" id="PF01208"/>
    </source>
</evidence>
<dbReference type="InterPro" id="IPR038071">
    <property type="entry name" value="UROD/MetE-like_sf"/>
</dbReference>
<name>A0A084Y3U6_9PROT</name>
<dbReference type="EMBL" id="JDSS02000015">
    <property type="protein sequence ID" value="KFB69390.1"/>
    <property type="molecule type" value="Genomic_DNA"/>
</dbReference>
<keyword evidence="2" id="KW-0489">Methyltransferase</keyword>
<dbReference type="GO" id="GO:0004853">
    <property type="term" value="F:uroporphyrinogen decarboxylase activity"/>
    <property type="evidence" value="ECO:0007669"/>
    <property type="project" value="InterPro"/>
</dbReference>
<dbReference type="AlphaFoldDB" id="A0A084Y3U6"/>
<proteinExistence type="predicted"/>
<dbReference type="STRING" id="1457154.CAPSK01_000864"/>
<gene>
    <name evidence="2" type="ORF">CAPSK01_000864</name>
</gene>
<evidence type="ECO:0000313" key="2">
    <source>
        <dbReference type="EMBL" id="KFB69390.1"/>
    </source>
</evidence>
<comment type="caution">
    <text evidence="2">The sequence shown here is derived from an EMBL/GenBank/DDBJ whole genome shotgun (WGS) entry which is preliminary data.</text>
</comment>
<feature type="domain" description="Uroporphyrinogen decarboxylase (URO-D)" evidence="1">
    <location>
        <begin position="6"/>
        <end position="335"/>
    </location>
</feature>
<dbReference type="PANTHER" id="PTHR47099:SF1">
    <property type="entry name" value="METHYLCOBAMIDE:COM METHYLTRANSFERASE MTBA"/>
    <property type="match status" value="1"/>
</dbReference>
<reference evidence="2 3" key="1">
    <citation type="submission" date="2014-07" db="EMBL/GenBank/DDBJ databases">
        <title>Expanding our view of genomic diversity in Candidatus Accumulibacter clades.</title>
        <authorList>
            <person name="Skennerton C.T."/>
            <person name="Barr J.J."/>
            <person name="Slater F.R."/>
            <person name="Bond P.L."/>
            <person name="Tyson G.W."/>
        </authorList>
    </citation>
    <scope>NUCLEOTIDE SEQUENCE [LARGE SCALE GENOMIC DNA]</scope>
    <source>
        <strain evidence="3">SK-01</strain>
    </source>
</reference>
<protein>
    <submittedName>
        <fullName evidence="2">Methylcobalamin:coenzyme M methyltransferase</fullName>
    </submittedName>
</protein>
<accession>A0A084Y3U6</accession>
<dbReference type="SUPFAM" id="SSF51726">
    <property type="entry name" value="UROD/MetE-like"/>
    <property type="match status" value="1"/>
</dbReference>
<dbReference type="PROSITE" id="PS51257">
    <property type="entry name" value="PROKAR_LIPOPROTEIN"/>
    <property type="match status" value="1"/>
</dbReference>
<dbReference type="Proteomes" id="UP000019812">
    <property type="component" value="Unassembled WGS sequence"/>
</dbReference>
<dbReference type="GO" id="GO:0006779">
    <property type="term" value="P:porphyrin-containing compound biosynthetic process"/>
    <property type="evidence" value="ECO:0007669"/>
    <property type="project" value="InterPro"/>
</dbReference>